<dbReference type="OrthoDB" id="9813754at2"/>
<evidence type="ECO:0000313" key="1">
    <source>
        <dbReference type="EMBL" id="RIJ46331.1"/>
    </source>
</evidence>
<dbReference type="EMBL" id="QWGR01000015">
    <property type="protein sequence ID" value="RIJ46331.1"/>
    <property type="molecule type" value="Genomic_DNA"/>
</dbReference>
<keyword evidence="2" id="KW-1185">Reference proteome</keyword>
<dbReference type="InterPro" id="IPR024492">
    <property type="entry name" value="DUF2764"/>
</dbReference>
<comment type="caution">
    <text evidence="1">The sequence shown here is derived from an EMBL/GenBank/DDBJ whole genome shotgun (WGS) entry which is preliminary data.</text>
</comment>
<dbReference type="Pfam" id="PF10962">
    <property type="entry name" value="DUF2764"/>
    <property type="match status" value="1"/>
</dbReference>
<dbReference type="Proteomes" id="UP000265926">
    <property type="component" value="Unassembled WGS sequence"/>
</dbReference>
<accession>A0A399SVK3</accession>
<gene>
    <name evidence="1" type="ORF">D1614_19195</name>
</gene>
<proteinExistence type="predicted"/>
<organism evidence="1 2">
    <name type="scientific">Maribellus luteus</name>
    <dbReference type="NCBI Taxonomy" id="2305463"/>
    <lineage>
        <taxon>Bacteria</taxon>
        <taxon>Pseudomonadati</taxon>
        <taxon>Bacteroidota</taxon>
        <taxon>Bacteroidia</taxon>
        <taxon>Marinilabiliales</taxon>
        <taxon>Prolixibacteraceae</taxon>
        <taxon>Maribellus</taxon>
    </lineage>
</organism>
<dbReference type="AlphaFoldDB" id="A0A399SVK3"/>
<sequence>MNTYYAFISGLPELKLAPEREVQQPAEFYARLKEVLAENELRWAELLWMRGFHNTLVLYAGGRTQIETLPFGWKAEMLEPENEQFQALPAYLREWINWQKQQEGSVSERTSGQKLQELYFSALRDSGNRFLEQWGEWELNRVNYLAFRRSGKSADEKKRQLVEGNSYYELLLDFNEEARVVTSEFGASEKLKKLSDNTNLQEREKKMDALRWAQIDEINRFEYFSVDVILGYQQKLMIIDRWTRIHNPEKTVVPEELAEAMVRAYDSSQQIHF</sequence>
<dbReference type="RefSeq" id="WP_119439605.1">
    <property type="nucleotide sequence ID" value="NZ_QWGR01000015.1"/>
</dbReference>
<protein>
    <submittedName>
        <fullName evidence="1">DUF2764 family protein</fullName>
    </submittedName>
</protein>
<reference evidence="1 2" key="1">
    <citation type="submission" date="2018-08" db="EMBL/GenBank/DDBJ databases">
        <title>Pallidiluteibacterium maritimus gen. nov., sp. nov., isolated from coastal sediment.</title>
        <authorList>
            <person name="Zhou L.Y."/>
        </authorList>
    </citation>
    <scope>NUCLEOTIDE SEQUENCE [LARGE SCALE GENOMIC DNA]</scope>
    <source>
        <strain evidence="1 2">XSD2</strain>
    </source>
</reference>
<name>A0A399SVK3_9BACT</name>
<evidence type="ECO:0000313" key="2">
    <source>
        <dbReference type="Proteomes" id="UP000265926"/>
    </source>
</evidence>